<organism evidence="2 3">
    <name type="scientific">Fluviibacter phosphoraccumulans</name>
    <dbReference type="NCBI Taxonomy" id="1751046"/>
    <lineage>
        <taxon>Bacteria</taxon>
        <taxon>Pseudomonadati</taxon>
        <taxon>Pseudomonadota</taxon>
        <taxon>Betaproteobacteria</taxon>
        <taxon>Rhodocyclales</taxon>
        <taxon>Fluviibacteraceae</taxon>
        <taxon>Fluviibacter</taxon>
    </lineage>
</organism>
<dbReference type="GO" id="GO:0032049">
    <property type="term" value="P:cardiolipin biosynthetic process"/>
    <property type="evidence" value="ECO:0007669"/>
    <property type="project" value="UniProtKB-ARBA"/>
</dbReference>
<dbReference type="Pfam" id="PF13091">
    <property type="entry name" value="PLDc_2"/>
    <property type="match status" value="1"/>
</dbReference>
<sequence>MSGLSQTNSAEVEAFFIAAQRFGLVKRSSGLTWSLNEPKRLSELAPMLFAVQVYRSEIHTANDEVDVVLTKPAGISRVAQALDNNLRGDWGLINTRDLLPMMAEQATQRFAIMTPFLDDIGADIIASLFANTSPGVRRELIIRCGPDGKPPAGLAKVSEQLNTLDVQCYNFRLDRADTAGYETFHAKVVLVDSQAAYVGSANMNRWSFEYSLELGLRVTGKAGARIAEIIDAVIQVSSPIFFP</sequence>
<accession>A0A7R6TP51</accession>
<feature type="domain" description="PLD phosphodiesterase" evidence="1">
    <location>
        <begin position="180"/>
        <end position="207"/>
    </location>
</feature>
<evidence type="ECO:0000259" key="1">
    <source>
        <dbReference type="PROSITE" id="PS50035"/>
    </source>
</evidence>
<dbReference type="AlphaFoldDB" id="A0A7R6TP51"/>
<dbReference type="InterPro" id="IPR025202">
    <property type="entry name" value="PLD-like_dom"/>
</dbReference>
<reference evidence="3" key="1">
    <citation type="submission" date="2020-01" db="EMBL/GenBank/DDBJ databases">
        <title>Phosphoaccumulans saitamaens gen. nov., sp. nov., a polyphosphate accumulating bacterium isolated from surface river water.</title>
        <authorList>
            <person name="Watanabe K."/>
            <person name="Suda W."/>
        </authorList>
    </citation>
    <scope>NUCLEOTIDE SEQUENCE [LARGE SCALE GENOMIC DNA]</scope>
    <source>
        <strain evidence="3">ICHIAU1</strain>
    </source>
</reference>
<name>A0A7R6TP51_9RHOO</name>
<keyword evidence="3" id="KW-1185">Reference proteome</keyword>
<dbReference type="EMBL" id="AP022345">
    <property type="protein sequence ID" value="BBU68748.1"/>
    <property type="molecule type" value="Genomic_DNA"/>
</dbReference>
<dbReference type="PANTHER" id="PTHR21248">
    <property type="entry name" value="CARDIOLIPIN SYNTHASE"/>
    <property type="match status" value="1"/>
</dbReference>
<dbReference type="CDD" id="cd00138">
    <property type="entry name" value="PLDc_SF"/>
    <property type="match status" value="1"/>
</dbReference>
<dbReference type="PANTHER" id="PTHR21248:SF22">
    <property type="entry name" value="PHOSPHOLIPASE D"/>
    <property type="match status" value="1"/>
</dbReference>
<dbReference type="Gene3D" id="3.30.870.10">
    <property type="entry name" value="Endonuclease Chain A"/>
    <property type="match status" value="1"/>
</dbReference>
<evidence type="ECO:0000313" key="2">
    <source>
        <dbReference type="EMBL" id="BBU68748.1"/>
    </source>
</evidence>
<gene>
    <name evidence="2" type="ORF">ICHIAU1_10310</name>
</gene>
<evidence type="ECO:0000313" key="3">
    <source>
        <dbReference type="Proteomes" id="UP000463961"/>
    </source>
</evidence>
<dbReference type="Proteomes" id="UP000463961">
    <property type="component" value="Chromosome"/>
</dbReference>
<dbReference type="SUPFAM" id="SSF56024">
    <property type="entry name" value="Phospholipase D/nuclease"/>
    <property type="match status" value="1"/>
</dbReference>
<dbReference type="PROSITE" id="PS50035">
    <property type="entry name" value="PLD"/>
    <property type="match status" value="1"/>
</dbReference>
<dbReference type="RefSeq" id="WP_162050494.1">
    <property type="nucleotide sequence ID" value="NZ_AP022347.1"/>
</dbReference>
<dbReference type="GO" id="GO:0030572">
    <property type="term" value="F:phosphatidyltransferase activity"/>
    <property type="evidence" value="ECO:0007669"/>
    <property type="project" value="UniProtKB-ARBA"/>
</dbReference>
<protein>
    <recommendedName>
        <fullName evidence="1">PLD phosphodiesterase domain-containing protein</fullName>
    </recommendedName>
</protein>
<proteinExistence type="predicted"/>
<dbReference type="InterPro" id="IPR001736">
    <property type="entry name" value="PLipase_D/transphosphatidylase"/>
</dbReference>